<dbReference type="InterPro" id="IPR029066">
    <property type="entry name" value="PLP-binding_barrel"/>
</dbReference>
<keyword evidence="2" id="KW-0663">Pyridoxal phosphate</keyword>
<proteinExistence type="predicted"/>
<dbReference type="GO" id="GO:0005829">
    <property type="term" value="C:cytosol"/>
    <property type="evidence" value="ECO:0007669"/>
    <property type="project" value="TreeGrafter"/>
</dbReference>
<dbReference type="PANTHER" id="PTHR30511">
    <property type="entry name" value="ALANINE RACEMASE"/>
    <property type="match status" value="1"/>
</dbReference>
<reference evidence="5 6" key="1">
    <citation type="submission" date="2019-07" db="EMBL/GenBank/DDBJ databases">
        <title>Whole genome shotgun sequence of Microbacterium aerolatum NBRC 103071.</title>
        <authorList>
            <person name="Hosoyama A."/>
            <person name="Uohara A."/>
            <person name="Ohji S."/>
            <person name="Ichikawa N."/>
        </authorList>
    </citation>
    <scope>NUCLEOTIDE SEQUENCE [LARGE SCALE GENOMIC DNA]</scope>
    <source>
        <strain evidence="5 6">NBRC 103071</strain>
    </source>
</reference>
<keyword evidence="3" id="KW-0413">Isomerase</keyword>
<gene>
    <name evidence="5" type="ORF">MAE01_12920</name>
</gene>
<sequence length="230" mass="23653">MTVPGSLPRAIISSDALRASASAAVGAGGEIADLRADGYGHGAYETALAVRDAGARRVLVDDAELAETLTAEGIDAVTAGVPDIDSILLYGLPGSGMIPAMTLTGRILSRKLLRAGEAVSYGYTHRAERDTTIALVTGGYAQGIVRALGNHARVGVGAEMRPVVGRVAMDVCVVDLETAEAAEDSSDEVVYFGGTGPAREALATWVQATGMRATELVAVAGAKAVREWTR</sequence>
<comment type="cofactor">
    <cofactor evidence="1">
        <name>pyridoxal 5'-phosphate</name>
        <dbReference type="ChEBI" id="CHEBI:597326"/>
    </cofactor>
</comment>
<evidence type="ECO:0000313" key="5">
    <source>
        <dbReference type="EMBL" id="GEK86116.1"/>
    </source>
</evidence>
<dbReference type="InterPro" id="IPR000821">
    <property type="entry name" value="Ala_racemase"/>
</dbReference>
<evidence type="ECO:0000256" key="3">
    <source>
        <dbReference type="ARBA" id="ARBA00023235"/>
    </source>
</evidence>
<evidence type="ECO:0000256" key="1">
    <source>
        <dbReference type="ARBA" id="ARBA00001933"/>
    </source>
</evidence>
<comment type="caution">
    <text evidence="5">The sequence shown here is derived from an EMBL/GenBank/DDBJ whole genome shotgun (WGS) entry which is preliminary data.</text>
</comment>
<dbReference type="GO" id="GO:0008784">
    <property type="term" value="F:alanine racemase activity"/>
    <property type="evidence" value="ECO:0007669"/>
    <property type="project" value="TreeGrafter"/>
</dbReference>
<accession>A0A511ADM4</accession>
<dbReference type="GO" id="GO:0030632">
    <property type="term" value="P:D-alanine biosynthetic process"/>
    <property type="evidence" value="ECO:0007669"/>
    <property type="project" value="TreeGrafter"/>
</dbReference>
<dbReference type="Proteomes" id="UP000321225">
    <property type="component" value="Unassembled WGS sequence"/>
</dbReference>
<dbReference type="SUPFAM" id="SSF50621">
    <property type="entry name" value="Alanine racemase C-terminal domain-like"/>
    <property type="match status" value="1"/>
</dbReference>
<dbReference type="Gene3D" id="2.40.37.10">
    <property type="entry name" value="Lyase, Ornithine Decarboxylase, Chain A, domain 1"/>
    <property type="match status" value="1"/>
</dbReference>
<dbReference type="AlphaFoldDB" id="A0A511ADM4"/>
<dbReference type="Pfam" id="PF00842">
    <property type="entry name" value="Ala_racemase_C"/>
    <property type="match status" value="1"/>
</dbReference>
<keyword evidence="6" id="KW-1185">Reference proteome</keyword>
<evidence type="ECO:0000313" key="6">
    <source>
        <dbReference type="Proteomes" id="UP000321225"/>
    </source>
</evidence>
<dbReference type="InterPro" id="IPR009006">
    <property type="entry name" value="Ala_racemase/Decarboxylase_C"/>
</dbReference>
<dbReference type="GO" id="GO:0030170">
    <property type="term" value="F:pyridoxal phosphate binding"/>
    <property type="evidence" value="ECO:0007669"/>
    <property type="project" value="TreeGrafter"/>
</dbReference>
<dbReference type="EMBL" id="BJUW01000004">
    <property type="protein sequence ID" value="GEK86116.1"/>
    <property type="molecule type" value="Genomic_DNA"/>
</dbReference>
<evidence type="ECO:0000256" key="2">
    <source>
        <dbReference type="ARBA" id="ARBA00022898"/>
    </source>
</evidence>
<organism evidence="5 6">
    <name type="scientific">Microbacterium aerolatum</name>
    <dbReference type="NCBI Taxonomy" id="153731"/>
    <lineage>
        <taxon>Bacteria</taxon>
        <taxon>Bacillati</taxon>
        <taxon>Actinomycetota</taxon>
        <taxon>Actinomycetes</taxon>
        <taxon>Micrococcales</taxon>
        <taxon>Microbacteriaceae</taxon>
        <taxon>Microbacterium</taxon>
    </lineage>
</organism>
<name>A0A511ADM4_9MICO</name>
<evidence type="ECO:0000259" key="4">
    <source>
        <dbReference type="SMART" id="SM01005"/>
    </source>
</evidence>
<dbReference type="GO" id="GO:0009252">
    <property type="term" value="P:peptidoglycan biosynthetic process"/>
    <property type="evidence" value="ECO:0007669"/>
    <property type="project" value="TreeGrafter"/>
</dbReference>
<feature type="domain" description="Alanine racemase C-terminal" evidence="4">
    <location>
        <begin position="100"/>
        <end position="229"/>
    </location>
</feature>
<dbReference type="PANTHER" id="PTHR30511:SF0">
    <property type="entry name" value="ALANINE RACEMASE, CATABOLIC-RELATED"/>
    <property type="match status" value="1"/>
</dbReference>
<dbReference type="InterPro" id="IPR011079">
    <property type="entry name" value="Ala_racemase_C"/>
</dbReference>
<dbReference type="Gene3D" id="3.20.20.10">
    <property type="entry name" value="Alanine racemase"/>
    <property type="match status" value="1"/>
</dbReference>
<protein>
    <recommendedName>
        <fullName evidence="4">Alanine racemase C-terminal domain-containing protein</fullName>
    </recommendedName>
</protein>
<dbReference type="SMART" id="SM01005">
    <property type="entry name" value="Ala_racemase_C"/>
    <property type="match status" value="1"/>
</dbReference>
<dbReference type="RefSeq" id="WP_229718186.1">
    <property type="nucleotide sequence ID" value="NZ_BJUW01000004.1"/>
</dbReference>